<dbReference type="InterPro" id="IPR000835">
    <property type="entry name" value="HTH_MarR-typ"/>
</dbReference>
<protein>
    <submittedName>
        <fullName evidence="2">MarR family winged helix-turn-helix transcriptional regulator</fullName>
    </submittedName>
</protein>
<gene>
    <name evidence="2" type="ORF">ACH49W_34745</name>
</gene>
<sequence length="148" mass="15901">MKNVKAVELPETLAFRLGLLGAFLTDRFSTDVSSLGLKPKHAGLLNALAANGPTSQMEMAQMLRVAPSLVVALADHLGSLGAIERLRDPEDRRRQNLNLTSHGRALLRKCLDAAQAIDAETTADLTAAERTDLHRILGTLADRLGLPS</sequence>
<dbReference type="Proteomes" id="UP001611415">
    <property type="component" value="Unassembled WGS sequence"/>
</dbReference>
<keyword evidence="3" id="KW-1185">Reference proteome</keyword>
<evidence type="ECO:0000313" key="3">
    <source>
        <dbReference type="Proteomes" id="UP001611415"/>
    </source>
</evidence>
<dbReference type="SMART" id="SM00347">
    <property type="entry name" value="HTH_MARR"/>
    <property type="match status" value="1"/>
</dbReference>
<dbReference type="InterPro" id="IPR036390">
    <property type="entry name" value="WH_DNA-bd_sf"/>
</dbReference>
<reference evidence="2 3" key="1">
    <citation type="submission" date="2024-10" db="EMBL/GenBank/DDBJ databases">
        <title>The Natural Products Discovery Center: Release of the First 8490 Sequenced Strains for Exploring Actinobacteria Biosynthetic Diversity.</title>
        <authorList>
            <person name="Kalkreuter E."/>
            <person name="Kautsar S.A."/>
            <person name="Yang D."/>
            <person name="Bader C.D."/>
            <person name="Teijaro C.N."/>
            <person name="Fluegel L."/>
            <person name="Davis C.M."/>
            <person name="Simpson J.R."/>
            <person name="Lauterbach L."/>
            <person name="Steele A.D."/>
            <person name="Gui C."/>
            <person name="Meng S."/>
            <person name="Li G."/>
            <person name="Viehrig K."/>
            <person name="Ye F."/>
            <person name="Su P."/>
            <person name="Kiefer A.F."/>
            <person name="Nichols A."/>
            <person name="Cepeda A.J."/>
            <person name="Yan W."/>
            <person name="Fan B."/>
            <person name="Jiang Y."/>
            <person name="Adhikari A."/>
            <person name="Zheng C.-J."/>
            <person name="Schuster L."/>
            <person name="Cowan T.M."/>
            <person name="Smanski M.J."/>
            <person name="Chevrette M.G."/>
            <person name="De Carvalho L.P.S."/>
            <person name="Shen B."/>
        </authorList>
    </citation>
    <scope>NUCLEOTIDE SEQUENCE [LARGE SCALE GENOMIC DNA]</scope>
    <source>
        <strain evidence="2 3">NPDC019275</strain>
    </source>
</reference>
<evidence type="ECO:0000259" key="1">
    <source>
        <dbReference type="PROSITE" id="PS50995"/>
    </source>
</evidence>
<dbReference type="Gene3D" id="1.10.10.10">
    <property type="entry name" value="Winged helix-like DNA-binding domain superfamily/Winged helix DNA-binding domain"/>
    <property type="match status" value="1"/>
</dbReference>
<dbReference type="InterPro" id="IPR039422">
    <property type="entry name" value="MarR/SlyA-like"/>
</dbReference>
<dbReference type="InterPro" id="IPR036388">
    <property type="entry name" value="WH-like_DNA-bd_sf"/>
</dbReference>
<feature type="domain" description="HTH marR-type" evidence="1">
    <location>
        <begin position="10"/>
        <end position="142"/>
    </location>
</feature>
<dbReference type="EMBL" id="JBIRYO010000042">
    <property type="protein sequence ID" value="MFI2478540.1"/>
    <property type="molecule type" value="Genomic_DNA"/>
</dbReference>
<dbReference type="Pfam" id="PF12802">
    <property type="entry name" value="MarR_2"/>
    <property type="match status" value="1"/>
</dbReference>
<dbReference type="PROSITE" id="PS50995">
    <property type="entry name" value="HTH_MARR_2"/>
    <property type="match status" value="1"/>
</dbReference>
<proteinExistence type="predicted"/>
<accession>A0ABW7XBN8</accession>
<dbReference type="PANTHER" id="PTHR33164">
    <property type="entry name" value="TRANSCRIPTIONAL REGULATOR, MARR FAMILY"/>
    <property type="match status" value="1"/>
</dbReference>
<dbReference type="PRINTS" id="PR00598">
    <property type="entry name" value="HTHMARR"/>
</dbReference>
<organism evidence="2 3">
    <name type="scientific">Nocardia xishanensis</name>
    <dbReference type="NCBI Taxonomy" id="238964"/>
    <lineage>
        <taxon>Bacteria</taxon>
        <taxon>Bacillati</taxon>
        <taxon>Actinomycetota</taxon>
        <taxon>Actinomycetes</taxon>
        <taxon>Mycobacteriales</taxon>
        <taxon>Nocardiaceae</taxon>
        <taxon>Nocardia</taxon>
    </lineage>
</organism>
<dbReference type="RefSeq" id="WP_397096081.1">
    <property type="nucleotide sequence ID" value="NZ_JBIRYO010000042.1"/>
</dbReference>
<name>A0ABW7XBN8_9NOCA</name>
<dbReference type="PANTHER" id="PTHR33164:SF43">
    <property type="entry name" value="HTH-TYPE TRANSCRIPTIONAL REPRESSOR YETL"/>
    <property type="match status" value="1"/>
</dbReference>
<comment type="caution">
    <text evidence="2">The sequence shown here is derived from an EMBL/GenBank/DDBJ whole genome shotgun (WGS) entry which is preliminary data.</text>
</comment>
<dbReference type="SUPFAM" id="SSF46785">
    <property type="entry name" value="Winged helix' DNA-binding domain"/>
    <property type="match status" value="1"/>
</dbReference>
<evidence type="ECO:0000313" key="2">
    <source>
        <dbReference type="EMBL" id="MFI2478540.1"/>
    </source>
</evidence>